<accession>A0A2R4LZK7</accession>
<keyword evidence="9" id="KW-0460">Magnesium</keyword>
<evidence type="ECO:0000313" key="12">
    <source>
        <dbReference type="Proteomes" id="UP000241447"/>
    </source>
</evidence>
<dbReference type="NCBIfam" id="TIGR00150">
    <property type="entry name" value="T6A_YjeE"/>
    <property type="match status" value="1"/>
</dbReference>
<name>A0A2R4LZK7_9RHOB</name>
<evidence type="ECO:0000256" key="9">
    <source>
        <dbReference type="ARBA" id="ARBA00022842"/>
    </source>
</evidence>
<dbReference type="EMBL" id="CP028475">
    <property type="protein sequence ID" value="AVW90353.1"/>
    <property type="molecule type" value="Genomic_DNA"/>
</dbReference>
<evidence type="ECO:0000256" key="1">
    <source>
        <dbReference type="ARBA" id="ARBA00004496"/>
    </source>
</evidence>
<evidence type="ECO:0000256" key="7">
    <source>
        <dbReference type="ARBA" id="ARBA00022741"/>
    </source>
</evidence>
<dbReference type="GO" id="GO:0016740">
    <property type="term" value="F:transferase activity"/>
    <property type="evidence" value="ECO:0007669"/>
    <property type="project" value="UniProtKB-KW"/>
</dbReference>
<dbReference type="InterPro" id="IPR003442">
    <property type="entry name" value="T6A_TsaE"/>
</dbReference>
<dbReference type="GO" id="GO:0005524">
    <property type="term" value="F:ATP binding"/>
    <property type="evidence" value="ECO:0007669"/>
    <property type="project" value="UniProtKB-KW"/>
</dbReference>
<keyword evidence="4" id="KW-0963">Cytoplasm</keyword>
<reference evidence="11 12" key="1">
    <citation type="submission" date="2018-03" db="EMBL/GenBank/DDBJ databases">
        <title>The Complete Genome of Celeribacter baekdonensis strain LH4, a Thiosulfate-Oxidizing Alphaproteobacterium Isolated from Gulf of Mexico Continental Slope Sediments.</title>
        <authorList>
            <person name="Flood B.E."/>
            <person name="Bailey J.V."/>
            <person name="Leprich D."/>
        </authorList>
    </citation>
    <scope>NUCLEOTIDE SEQUENCE [LARGE SCALE GENOMIC DNA]</scope>
    <source>
        <strain evidence="11 12">LH4</strain>
    </source>
</reference>
<evidence type="ECO:0000256" key="2">
    <source>
        <dbReference type="ARBA" id="ARBA00007599"/>
    </source>
</evidence>
<comment type="similarity">
    <text evidence="2">Belongs to the TsaE family.</text>
</comment>
<dbReference type="InterPro" id="IPR027417">
    <property type="entry name" value="P-loop_NTPase"/>
</dbReference>
<keyword evidence="7" id="KW-0547">Nucleotide-binding</keyword>
<dbReference type="AlphaFoldDB" id="A0A2R4LZK7"/>
<dbReference type="GO" id="GO:0005737">
    <property type="term" value="C:cytoplasm"/>
    <property type="evidence" value="ECO:0007669"/>
    <property type="project" value="UniProtKB-SubCell"/>
</dbReference>
<gene>
    <name evidence="11" type="ORF">DA792_03990</name>
</gene>
<dbReference type="GO" id="GO:0046872">
    <property type="term" value="F:metal ion binding"/>
    <property type="evidence" value="ECO:0007669"/>
    <property type="project" value="UniProtKB-KW"/>
</dbReference>
<evidence type="ECO:0000313" key="11">
    <source>
        <dbReference type="EMBL" id="AVW90353.1"/>
    </source>
</evidence>
<evidence type="ECO:0000256" key="5">
    <source>
        <dbReference type="ARBA" id="ARBA00022694"/>
    </source>
</evidence>
<proteinExistence type="inferred from homology"/>
<evidence type="ECO:0000256" key="6">
    <source>
        <dbReference type="ARBA" id="ARBA00022723"/>
    </source>
</evidence>
<dbReference type="GO" id="GO:0002949">
    <property type="term" value="P:tRNA threonylcarbamoyladenosine modification"/>
    <property type="evidence" value="ECO:0007669"/>
    <property type="project" value="InterPro"/>
</dbReference>
<protein>
    <recommendedName>
        <fullName evidence="3">tRNA threonylcarbamoyladenosine biosynthesis protein TsaE</fullName>
    </recommendedName>
    <alternativeName>
        <fullName evidence="10">t(6)A37 threonylcarbamoyladenosine biosynthesis protein TsaE</fullName>
    </alternativeName>
</protein>
<evidence type="ECO:0000256" key="10">
    <source>
        <dbReference type="ARBA" id="ARBA00032441"/>
    </source>
</evidence>
<sequence>MAQDVFIDRTGPVARTVTLIAKDEAATARVAAALAPLLRPTDVILLDGSLAAGKTFFTRALVRALGSEEAVTSPTYTIANIYETPRATVLHVDAYRLTSAQEFYHLGLEDYFDTGIAVIEWGERIAESYGSALSIHIGFGEDDSARILSVSASAPRWATVLDAMEALA</sequence>
<comment type="subcellular location">
    <subcellularLocation>
        <location evidence="1">Cytoplasm</location>
    </subcellularLocation>
</comment>
<dbReference type="SUPFAM" id="SSF52540">
    <property type="entry name" value="P-loop containing nucleoside triphosphate hydrolases"/>
    <property type="match status" value="1"/>
</dbReference>
<evidence type="ECO:0000256" key="3">
    <source>
        <dbReference type="ARBA" id="ARBA00019010"/>
    </source>
</evidence>
<evidence type="ECO:0000256" key="4">
    <source>
        <dbReference type="ARBA" id="ARBA00022490"/>
    </source>
</evidence>
<evidence type="ECO:0000256" key="8">
    <source>
        <dbReference type="ARBA" id="ARBA00022840"/>
    </source>
</evidence>
<dbReference type="PANTHER" id="PTHR33540">
    <property type="entry name" value="TRNA THREONYLCARBAMOYLADENOSINE BIOSYNTHESIS PROTEIN TSAE"/>
    <property type="match status" value="1"/>
</dbReference>
<keyword evidence="5" id="KW-0819">tRNA processing</keyword>
<keyword evidence="8" id="KW-0067">ATP-binding</keyword>
<dbReference type="Gene3D" id="3.40.50.300">
    <property type="entry name" value="P-loop containing nucleotide triphosphate hydrolases"/>
    <property type="match status" value="1"/>
</dbReference>
<keyword evidence="11" id="KW-0808">Transferase</keyword>
<keyword evidence="6" id="KW-0479">Metal-binding</keyword>
<organism evidence="11 12">
    <name type="scientific">Celeribacter baekdonensis</name>
    <dbReference type="NCBI Taxonomy" id="875171"/>
    <lineage>
        <taxon>Bacteria</taxon>
        <taxon>Pseudomonadati</taxon>
        <taxon>Pseudomonadota</taxon>
        <taxon>Alphaproteobacteria</taxon>
        <taxon>Rhodobacterales</taxon>
        <taxon>Roseobacteraceae</taxon>
        <taxon>Celeribacter</taxon>
    </lineage>
</organism>
<dbReference type="Pfam" id="PF02367">
    <property type="entry name" value="TsaE"/>
    <property type="match status" value="1"/>
</dbReference>
<dbReference type="Proteomes" id="UP000241447">
    <property type="component" value="Chromosome"/>
</dbReference>
<dbReference type="PANTHER" id="PTHR33540:SF2">
    <property type="entry name" value="TRNA THREONYLCARBAMOYLADENOSINE BIOSYNTHESIS PROTEIN TSAE"/>
    <property type="match status" value="1"/>
</dbReference>
<dbReference type="KEGG" id="cbak:DA792_03990"/>